<dbReference type="InterPro" id="IPR055351">
    <property type="entry name" value="Urocanase"/>
</dbReference>
<evidence type="ECO:0000256" key="8">
    <source>
        <dbReference type="ARBA" id="ARBA00047623"/>
    </source>
</evidence>
<evidence type="ECO:0000256" key="10">
    <source>
        <dbReference type="SAM" id="MobiDB-lite"/>
    </source>
</evidence>
<evidence type="ECO:0000256" key="9">
    <source>
        <dbReference type="HAMAP-Rule" id="MF_00577"/>
    </source>
</evidence>
<feature type="active site" evidence="9">
    <location>
        <position position="427"/>
    </location>
</feature>
<reference evidence="14 15" key="1">
    <citation type="submission" date="2023-10" db="EMBL/GenBank/DDBJ databases">
        <title>Noviherbaspirillum sp. CPCC 100848 genome assembly.</title>
        <authorList>
            <person name="Li X.Y."/>
            <person name="Fang X.M."/>
        </authorList>
    </citation>
    <scope>NUCLEOTIDE SEQUENCE [LARGE SCALE GENOMIC DNA]</scope>
    <source>
        <strain evidence="14 15">CPCC 100848</strain>
    </source>
</reference>
<evidence type="ECO:0000256" key="5">
    <source>
        <dbReference type="ARBA" id="ARBA00023027"/>
    </source>
</evidence>
<feature type="binding site" evidence="9">
    <location>
        <position position="141"/>
    </location>
    <ligand>
        <name>NAD(+)</name>
        <dbReference type="ChEBI" id="CHEBI:57540"/>
    </ligand>
</feature>
<dbReference type="PANTHER" id="PTHR12216:SF4">
    <property type="entry name" value="UROCANATE HYDRATASE"/>
    <property type="match status" value="1"/>
</dbReference>
<comment type="similarity">
    <text evidence="2 9">Belongs to the urocanase family.</text>
</comment>
<dbReference type="PROSITE" id="PS01233">
    <property type="entry name" value="UROCANASE"/>
    <property type="match status" value="1"/>
</dbReference>
<feature type="binding site" evidence="9">
    <location>
        <position position="509"/>
    </location>
    <ligand>
        <name>NAD(+)</name>
        <dbReference type="ChEBI" id="CHEBI:57540"/>
    </ligand>
</feature>
<keyword evidence="9" id="KW-0963">Cytoplasm</keyword>
<keyword evidence="6 9" id="KW-0456">Lyase</keyword>
<feature type="binding site" evidence="9">
    <location>
        <begin position="187"/>
        <end position="189"/>
    </location>
    <ligand>
        <name>NAD(+)</name>
        <dbReference type="ChEBI" id="CHEBI:57540"/>
    </ligand>
</feature>
<keyword evidence="5 9" id="KW-0520">NAD</keyword>
<comment type="caution">
    <text evidence="14">The sequence shown here is derived from an EMBL/GenBank/DDBJ whole genome shotgun (WGS) entry which is preliminary data.</text>
</comment>
<dbReference type="PIRSF" id="PIRSF001423">
    <property type="entry name" value="Urocanate_hydrat"/>
    <property type="match status" value="1"/>
</dbReference>
<dbReference type="PANTHER" id="PTHR12216">
    <property type="entry name" value="UROCANATE HYDRATASE"/>
    <property type="match status" value="1"/>
</dbReference>
<proteinExistence type="inferred from homology"/>
<keyword evidence="4 9" id="KW-0369">Histidine metabolism</keyword>
<gene>
    <name evidence="9 14" type="primary">hutU</name>
    <name evidence="14" type="ORF">RY831_04895</name>
</gene>
<dbReference type="InterPro" id="IPR035085">
    <property type="entry name" value="Urocanase_Rossmann-like"/>
</dbReference>
<evidence type="ECO:0000256" key="1">
    <source>
        <dbReference type="ARBA" id="ARBA00004794"/>
    </source>
</evidence>
<keyword evidence="15" id="KW-1185">Reference proteome</keyword>
<accession>A0ABU6J4B4</accession>
<comment type="function">
    <text evidence="9">Catalyzes the conversion of urocanate to 4-imidazolone-5-propionate.</text>
</comment>
<dbReference type="InterPro" id="IPR035401">
    <property type="entry name" value="Urocanase_C"/>
</dbReference>
<dbReference type="Proteomes" id="UP001352263">
    <property type="component" value="Unassembled WGS sequence"/>
</dbReference>
<comment type="subcellular location">
    <subcellularLocation>
        <location evidence="9">Cytoplasm</location>
    </subcellularLocation>
</comment>
<feature type="binding site" evidence="9">
    <location>
        <position position="339"/>
    </location>
    <ligand>
        <name>NAD(+)</name>
        <dbReference type="ChEBI" id="CHEBI:57540"/>
    </ligand>
</feature>
<evidence type="ECO:0000313" key="15">
    <source>
        <dbReference type="Proteomes" id="UP001352263"/>
    </source>
</evidence>
<feature type="binding site" evidence="9">
    <location>
        <begin position="253"/>
        <end position="254"/>
    </location>
    <ligand>
        <name>NAD(+)</name>
        <dbReference type="ChEBI" id="CHEBI:57540"/>
    </ligand>
</feature>
<dbReference type="InterPro" id="IPR036190">
    <property type="entry name" value="Urocanase_sf"/>
</dbReference>
<protein>
    <recommendedName>
        <fullName evidence="3 9">Urocanate hydratase</fullName>
        <shortName evidence="9">Urocanase</shortName>
        <ecNumber evidence="3 9">4.2.1.49</ecNumber>
    </recommendedName>
    <alternativeName>
        <fullName evidence="7 9">Imidazolonepropionate hydrolase</fullName>
    </alternativeName>
</protein>
<organism evidence="14 15">
    <name type="scientific">Noviherbaspirillum album</name>
    <dbReference type="NCBI Taxonomy" id="3080276"/>
    <lineage>
        <taxon>Bacteria</taxon>
        <taxon>Pseudomonadati</taxon>
        <taxon>Pseudomonadota</taxon>
        <taxon>Betaproteobacteria</taxon>
        <taxon>Burkholderiales</taxon>
        <taxon>Oxalobacteraceae</taxon>
        <taxon>Noviherbaspirillum</taxon>
    </lineage>
</organism>
<feature type="binding site" evidence="9">
    <location>
        <begin position="278"/>
        <end position="282"/>
    </location>
    <ligand>
        <name>NAD(+)</name>
        <dbReference type="ChEBI" id="CHEBI:57540"/>
    </ligand>
</feature>
<feature type="binding site" evidence="9">
    <location>
        <position position="207"/>
    </location>
    <ligand>
        <name>NAD(+)</name>
        <dbReference type="ChEBI" id="CHEBI:57540"/>
    </ligand>
</feature>
<evidence type="ECO:0000259" key="12">
    <source>
        <dbReference type="Pfam" id="PF17391"/>
    </source>
</evidence>
<sequence>MNTVTDNIDTAADPRWDASRVIRAPRGSEKSCKSWLTEAAYRMLQNNLDPEVAENPKHLVVYGGIGRAARNWECFDAILDSLRKLEDDETLLVQSGKPVGVFRTHADAPRVLIANSNLVPKWGNWEHFNELDRKGLFMYGQMTAGSWIYIGSQGIVQGTYETFVEAGRQHYKGEWSGRWILTAGLGGMGGAQPLAATLAGAVSLNIECQQSSIDFRLRTRYLDKQARDIDEALALIKHHCERKEAVSIGLLGNAAEVLPELVRRAQAGGMKPDLVTDQTSAHDLINGYLPLGWSVAQWKAAQQDHGQHARLAAEAAKSCAVHVQAMLDFHAMGIPTVDYGNNIRQVAKDTGVDNAFDFPGFVPAYIRPLFCEGKGPFRWAALSGDPEDIYKTDAKIKELFPNNKHVHHWLDMARERIAFQGLPARICWLGLGERHIAGLAFNEMVKNGELKAPIVIGRDHLDTGSVSSPNRETESMKDGTDAVSDWPLLNALLNTAGGATWVSLHHGGGVGMGYSQHAGMVIVADGTEAAAKRLARVLVNDSGSGVMRHADAGYEAAVACAKRNKLNLPMVK</sequence>
<dbReference type="NCBIfam" id="NF003820">
    <property type="entry name" value="PRK05414.1"/>
    <property type="match status" value="1"/>
</dbReference>
<evidence type="ECO:0000259" key="13">
    <source>
        <dbReference type="Pfam" id="PF17392"/>
    </source>
</evidence>
<dbReference type="InterPro" id="IPR038364">
    <property type="entry name" value="Urocanase_central_sf"/>
</dbReference>
<evidence type="ECO:0000256" key="7">
    <source>
        <dbReference type="ARBA" id="ARBA00031640"/>
    </source>
</evidence>
<dbReference type="InterPro" id="IPR023637">
    <property type="entry name" value="Urocanase-like"/>
</dbReference>
<dbReference type="NCBIfam" id="TIGR01228">
    <property type="entry name" value="hutU"/>
    <property type="match status" value="1"/>
</dbReference>
<evidence type="ECO:0000259" key="11">
    <source>
        <dbReference type="Pfam" id="PF01175"/>
    </source>
</evidence>
<comment type="pathway">
    <text evidence="1 9">Amino-acid degradation; L-histidine degradation into L-glutamate; N-formimidoyl-L-glutamate from L-histidine: step 2/3.</text>
</comment>
<feature type="binding site" evidence="9">
    <location>
        <begin position="63"/>
        <end position="64"/>
    </location>
    <ligand>
        <name>NAD(+)</name>
        <dbReference type="ChEBI" id="CHEBI:57540"/>
    </ligand>
</feature>
<dbReference type="Pfam" id="PF17392">
    <property type="entry name" value="Urocanase_C"/>
    <property type="match status" value="1"/>
</dbReference>
<comment type="cofactor">
    <cofactor evidence="9">
        <name>NAD(+)</name>
        <dbReference type="ChEBI" id="CHEBI:57540"/>
    </cofactor>
    <text evidence="9">Binds 1 NAD(+) per subunit.</text>
</comment>
<feature type="domain" description="Urocanase Rossmann-like" evidence="11">
    <location>
        <begin position="151"/>
        <end position="365"/>
    </location>
</feature>
<evidence type="ECO:0000256" key="6">
    <source>
        <dbReference type="ARBA" id="ARBA00023239"/>
    </source>
</evidence>
<evidence type="ECO:0000256" key="2">
    <source>
        <dbReference type="ARBA" id="ARBA00007578"/>
    </source>
</evidence>
<feature type="domain" description="Urocanase C-terminal" evidence="13">
    <location>
        <begin position="368"/>
        <end position="562"/>
    </location>
</feature>
<comment type="catalytic activity">
    <reaction evidence="8 9">
        <text>4-imidazolone-5-propanoate = trans-urocanate + H2O</text>
        <dbReference type="Rhea" id="RHEA:13101"/>
        <dbReference type="ChEBI" id="CHEBI:15377"/>
        <dbReference type="ChEBI" id="CHEBI:17771"/>
        <dbReference type="ChEBI" id="CHEBI:77893"/>
        <dbReference type="EC" id="4.2.1.49"/>
    </reaction>
</comment>
<dbReference type="HAMAP" id="MF_00577">
    <property type="entry name" value="HutU"/>
    <property type="match status" value="1"/>
</dbReference>
<dbReference type="RefSeq" id="WP_326505209.1">
    <property type="nucleotide sequence ID" value="NZ_JAWIIV010000003.1"/>
</dbReference>
<feature type="binding site" evidence="9">
    <location>
        <begin position="288"/>
        <end position="289"/>
    </location>
    <ligand>
        <name>NAD(+)</name>
        <dbReference type="ChEBI" id="CHEBI:57540"/>
    </ligand>
</feature>
<evidence type="ECO:0000256" key="3">
    <source>
        <dbReference type="ARBA" id="ARBA00011992"/>
    </source>
</evidence>
<dbReference type="Gene3D" id="3.40.50.10730">
    <property type="entry name" value="Urocanase like domains"/>
    <property type="match status" value="1"/>
</dbReference>
<dbReference type="EMBL" id="JAWIIV010000003">
    <property type="protein sequence ID" value="MEC4718472.1"/>
    <property type="molecule type" value="Genomic_DNA"/>
</dbReference>
<dbReference type="Pfam" id="PF17391">
    <property type="entry name" value="Urocanase_N"/>
    <property type="match status" value="1"/>
</dbReference>
<evidence type="ECO:0000256" key="4">
    <source>
        <dbReference type="ARBA" id="ARBA00022808"/>
    </source>
</evidence>
<feature type="compositionally biased region" description="Basic and acidic residues" evidence="10">
    <location>
        <begin position="471"/>
        <end position="480"/>
    </location>
</feature>
<dbReference type="Pfam" id="PF01175">
    <property type="entry name" value="Urocanase"/>
    <property type="match status" value="1"/>
</dbReference>
<feature type="region of interest" description="Disordered" evidence="10">
    <location>
        <begin position="461"/>
        <end position="480"/>
    </location>
</feature>
<dbReference type="GO" id="GO:0016153">
    <property type="term" value="F:urocanate hydratase activity"/>
    <property type="evidence" value="ECO:0007669"/>
    <property type="project" value="UniProtKB-EC"/>
</dbReference>
<dbReference type="SUPFAM" id="SSF111326">
    <property type="entry name" value="Urocanase"/>
    <property type="match status" value="1"/>
</dbReference>
<dbReference type="InterPro" id="IPR035400">
    <property type="entry name" value="Urocanase_N"/>
</dbReference>
<name>A0ABU6J4B4_9BURK</name>
<dbReference type="EC" id="4.2.1.49" evidence="3 9"/>
<dbReference type="Gene3D" id="3.40.1770.10">
    <property type="entry name" value="Urocanase superfamily"/>
    <property type="match status" value="1"/>
</dbReference>
<dbReference type="InterPro" id="IPR023636">
    <property type="entry name" value="Urocanase_CS"/>
</dbReference>
<evidence type="ECO:0000313" key="14">
    <source>
        <dbReference type="EMBL" id="MEC4718472.1"/>
    </source>
</evidence>
<comment type="caution">
    <text evidence="9">Lacks conserved residue(s) required for the propagation of feature annotation.</text>
</comment>
<feature type="domain" description="Urocanase N-terminal" evidence="12">
    <location>
        <begin position="22"/>
        <end position="148"/>
    </location>
</feature>